<comment type="caution">
    <text evidence="1">The sequence shown here is derived from an EMBL/GenBank/DDBJ whole genome shotgun (WGS) entry which is preliminary data.</text>
</comment>
<dbReference type="RefSeq" id="WP_041959225.1">
    <property type="nucleotide sequence ID" value="NZ_JRPN01000026.1"/>
</dbReference>
<sequence length="75" mass="8981">MDNLRRFPAPWVMIAEEECFRVKDANGFTICCVLHRDDLHAWGYQYAHQYLSRDEARRIATAISRLPELLKRPRY</sequence>
<reference evidence="1 2" key="1">
    <citation type="submission" date="2014-09" db="EMBL/GenBank/DDBJ databases">
        <title>Draft genome of Bradyrhizobium japonicum Is-34.</title>
        <authorList>
            <person name="Tsurumaru H."/>
            <person name="Yamakawa T."/>
            <person name="Hashimoto S."/>
            <person name="Okizaki K."/>
            <person name="Kanesaki Y."/>
            <person name="Yoshikawa H."/>
            <person name="Yajima S."/>
        </authorList>
    </citation>
    <scope>NUCLEOTIDE SEQUENCE [LARGE SCALE GENOMIC DNA]</scope>
    <source>
        <strain evidence="1 2">Is-34</strain>
    </source>
</reference>
<organism evidence="1 2">
    <name type="scientific">Bradyrhizobium japonicum</name>
    <dbReference type="NCBI Taxonomy" id="375"/>
    <lineage>
        <taxon>Bacteria</taxon>
        <taxon>Pseudomonadati</taxon>
        <taxon>Pseudomonadota</taxon>
        <taxon>Alphaproteobacteria</taxon>
        <taxon>Hyphomicrobiales</taxon>
        <taxon>Nitrobacteraceae</taxon>
        <taxon>Bradyrhizobium</taxon>
    </lineage>
</organism>
<gene>
    <name evidence="1" type="ORF">MA20_34615</name>
</gene>
<evidence type="ECO:0000313" key="1">
    <source>
        <dbReference type="EMBL" id="KGT75182.1"/>
    </source>
</evidence>
<dbReference type="Proteomes" id="UP000030377">
    <property type="component" value="Unassembled WGS sequence"/>
</dbReference>
<name>A0A0A3XLA3_BRAJP</name>
<dbReference type="AlphaFoldDB" id="A0A0A3XLA3"/>
<evidence type="ECO:0000313" key="2">
    <source>
        <dbReference type="Proteomes" id="UP000030377"/>
    </source>
</evidence>
<accession>A0A0A3XLA3</accession>
<proteinExistence type="predicted"/>
<dbReference type="EMBL" id="JRPN01000026">
    <property type="protein sequence ID" value="KGT75182.1"/>
    <property type="molecule type" value="Genomic_DNA"/>
</dbReference>
<protein>
    <submittedName>
        <fullName evidence="1">Uncharacterized protein</fullName>
    </submittedName>
</protein>